<name>A0A6B0UKM5_IXORI</name>
<accession>A0A6B0UKM5</accession>
<organism evidence="1">
    <name type="scientific">Ixodes ricinus</name>
    <name type="common">Common tick</name>
    <name type="synonym">Acarus ricinus</name>
    <dbReference type="NCBI Taxonomy" id="34613"/>
    <lineage>
        <taxon>Eukaryota</taxon>
        <taxon>Metazoa</taxon>
        <taxon>Ecdysozoa</taxon>
        <taxon>Arthropoda</taxon>
        <taxon>Chelicerata</taxon>
        <taxon>Arachnida</taxon>
        <taxon>Acari</taxon>
        <taxon>Parasitiformes</taxon>
        <taxon>Ixodida</taxon>
        <taxon>Ixodoidea</taxon>
        <taxon>Ixodidae</taxon>
        <taxon>Ixodinae</taxon>
        <taxon>Ixodes</taxon>
    </lineage>
</organism>
<dbReference type="AlphaFoldDB" id="A0A6B0UKM5"/>
<dbReference type="EMBL" id="GIFC01008110">
    <property type="protein sequence ID" value="MXU90193.1"/>
    <property type="molecule type" value="Transcribed_RNA"/>
</dbReference>
<reference evidence="1" key="1">
    <citation type="submission" date="2019-12" db="EMBL/GenBank/DDBJ databases">
        <title>An insight into the sialome of adult female Ixodes ricinus ticks feeding for 6 days.</title>
        <authorList>
            <person name="Perner J."/>
            <person name="Ribeiro J.M.C."/>
        </authorList>
    </citation>
    <scope>NUCLEOTIDE SEQUENCE</scope>
    <source>
        <strain evidence="1">Semi-engorged</strain>
        <tissue evidence="1">Salivary glands</tissue>
    </source>
</reference>
<protein>
    <submittedName>
        <fullName evidence="1">Putative secreted protein</fullName>
    </submittedName>
</protein>
<sequence>MLFTGQDLAILKFISRVRALAVFATSALNLPLCPFYNFKLGDLIAGSFSTIQPFCTLQLCTAILQCVVSRVFASHRSQVRAPPEPWRYLAPPSPVVCCVVTIDGLFIEGNEIP</sequence>
<proteinExistence type="predicted"/>
<evidence type="ECO:0000313" key="1">
    <source>
        <dbReference type="EMBL" id="MXU90193.1"/>
    </source>
</evidence>